<dbReference type="AlphaFoldDB" id="A0A8J6L5L1"/>
<sequence>MVLAVFDHLGIHRYRRVLALGKDQCLELVQFRDILQEKVVVTGNVQVLTVLVRGKALHLEFAQFQGIPQGKVVVKDIVQVQPVLLQMVLARFRGILRTVVMKDIVQVQMVLVQGKELQMVFAQFQEILQGKVVAKGTVQVPMALVQLYQASRDNHQVQKEALELYRESHQIQGTVLQVVLMDIHLVQTEWNQFLGNLQNQGTGNHQSRGRVSTAVLKDIHQVPKEQ</sequence>
<keyword evidence="2" id="KW-1185">Reference proteome</keyword>
<gene>
    <name evidence="1" type="ORF">GEV33_015513</name>
</gene>
<dbReference type="Proteomes" id="UP000719412">
    <property type="component" value="Unassembled WGS sequence"/>
</dbReference>
<proteinExistence type="predicted"/>
<reference evidence="1" key="2">
    <citation type="submission" date="2021-08" db="EMBL/GenBank/DDBJ databases">
        <authorList>
            <person name="Eriksson T."/>
        </authorList>
    </citation>
    <scope>NUCLEOTIDE SEQUENCE</scope>
    <source>
        <strain evidence="1">Stoneville</strain>
        <tissue evidence="1">Whole head</tissue>
    </source>
</reference>
<accession>A0A8J6L5L1</accession>
<evidence type="ECO:0000313" key="2">
    <source>
        <dbReference type="Proteomes" id="UP000719412"/>
    </source>
</evidence>
<comment type="caution">
    <text evidence="1">The sequence shown here is derived from an EMBL/GenBank/DDBJ whole genome shotgun (WGS) entry which is preliminary data.</text>
</comment>
<reference evidence="1" key="1">
    <citation type="journal article" date="2020" name="J Insects Food Feed">
        <title>The yellow mealworm (Tenebrio molitor) genome: a resource for the emerging insects as food and feed industry.</title>
        <authorList>
            <person name="Eriksson T."/>
            <person name="Andere A."/>
            <person name="Kelstrup H."/>
            <person name="Emery V."/>
            <person name="Picard C."/>
        </authorList>
    </citation>
    <scope>NUCLEOTIDE SEQUENCE</scope>
    <source>
        <strain evidence="1">Stoneville</strain>
        <tissue evidence="1">Whole head</tissue>
    </source>
</reference>
<organism evidence="1 2">
    <name type="scientific">Tenebrio molitor</name>
    <name type="common">Yellow mealworm beetle</name>
    <dbReference type="NCBI Taxonomy" id="7067"/>
    <lineage>
        <taxon>Eukaryota</taxon>
        <taxon>Metazoa</taxon>
        <taxon>Ecdysozoa</taxon>
        <taxon>Arthropoda</taxon>
        <taxon>Hexapoda</taxon>
        <taxon>Insecta</taxon>
        <taxon>Pterygota</taxon>
        <taxon>Neoptera</taxon>
        <taxon>Endopterygota</taxon>
        <taxon>Coleoptera</taxon>
        <taxon>Polyphaga</taxon>
        <taxon>Cucujiformia</taxon>
        <taxon>Tenebrionidae</taxon>
        <taxon>Tenebrio</taxon>
    </lineage>
</organism>
<dbReference type="EMBL" id="JABDTM020030867">
    <property type="protein sequence ID" value="KAH0807278.1"/>
    <property type="molecule type" value="Genomic_DNA"/>
</dbReference>
<evidence type="ECO:0000313" key="1">
    <source>
        <dbReference type="EMBL" id="KAH0807278.1"/>
    </source>
</evidence>
<name>A0A8J6L5L1_TENMO</name>
<protein>
    <submittedName>
        <fullName evidence="1">Uncharacterized protein</fullName>
    </submittedName>
</protein>